<feature type="domain" description="Solute-binding protein family 3/N-terminal" evidence="3">
    <location>
        <begin position="45"/>
        <end position="284"/>
    </location>
</feature>
<protein>
    <submittedName>
        <fullName evidence="4">Amino acid ABC transporter substrate-binding protein (PAAT family)</fullName>
    </submittedName>
</protein>
<name>A0A4R8LWQ0_9BURK</name>
<evidence type="ECO:0000313" key="4">
    <source>
        <dbReference type="EMBL" id="TDY52258.1"/>
    </source>
</evidence>
<accession>A0A4R8LWQ0</accession>
<dbReference type="Proteomes" id="UP000295509">
    <property type="component" value="Unassembled WGS sequence"/>
</dbReference>
<gene>
    <name evidence="4" type="ORF">BX592_105142</name>
</gene>
<keyword evidence="5" id="KW-1185">Reference proteome</keyword>
<keyword evidence="1 2" id="KW-0732">Signal</keyword>
<evidence type="ECO:0000259" key="3">
    <source>
        <dbReference type="SMART" id="SM00062"/>
    </source>
</evidence>
<proteinExistence type="predicted"/>
<dbReference type="RefSeq" id="WP_134191192.1">
    <property type="nucleotide sequence ID" value="NZ_JBHLUW010000027.1"/>
</dbReference>
<evidence type="ECO:0000256" key="1">
    <source>
        <dbReference type="ARBA" id="ARBA00022729"/>
    </source>
</evidence>
<sequence length="302" mass="33459">MSARKTTFAFVTSAAFALACAGCAVQFAHAQGTPSLPNNDGADKVLRVCADPNNLPLSNDKGEGYENKIAEAMASDFGYKVEYTYFPQRMGFVRNTLRQKEPNTERYKCDLIVGVPHGYDMTSTTRSYLHSTYAMVFVKKPEFASINTPNDLLKLPPDQLKKLRLGIFAQTPAVDWLLANNLIDQAVSYQAQSGDPQAFPGEMIQHDLKQGNVDVVFVWGPIAGYFVKRSGNDVKLVPFPPQQGIRFDYEIAMGTRYGEKAWHDKIDQWIATHQDKINTILTSYDVPLLPLASAPVASTAPQ</sequence>
<dbReference type="AlphaFoldDB" id="A0A4R8LWQ0"/>
<dbReference type="OrthoDB" id="176845at2"/>
<dbReference type="PROSITE" id="PS51257">
    <property type="entry name" value="PROKAR_LIPOPROTEIN"/>
    <property type="match status" value="1"/>
</dbReference>
<dbReference type="Gene3D" id="3.40.190.10">
    <property type="entry name" value="Periplasmic binding protein-like II"/>
    <property type="match status" value="2"/>
</dbReference>
<feature type="chain" id="PRO_5021005141" evidence="2">
    <location>
        <begin position="31"/>
        <end position="302"/>
    </location>
</feature>
<dbReference type="InterPro" id="IPR022448">
    <property type="entry name" value="Quinoprotein_dehydrogenase"/>
</dbReference>
<feature type="signal peptide" evidence="2">
    <location>
        <begin position="1"/>
        <end position="30"/>
    </location>
</feature>
<evidence type="ECO:0000313" key="5">
    <source>
        <dbReference type="Proteomes" id="UP000295509"/>
    </source>
</evidence>
<dbReference type="SUPFAM" id="SSF53850">
    <property type="entry name" value="Periplasmic binding protein-like II"/>
    <property type="match status" value="1"/>
</dbReference>
<dbReference type="PANTHER" id="PTHR35936:SF17">
    <property type="entry name" value="ARGININE-BINDING EXTRACELLULAR PROTEIN ARTP"/>
    <property type="match status" value="1"/>
</dbReference>
<dbReference type="InterPro" id="IPR001638">
    <property type="entry name" value="Solute-binding_3/MltF_N"/>
</dbReference>
<evidence type="ECO:0000256" key="2">
    <source>
        <dbReference type="SAM" id="SignalP"/>
    </source>
</evidence>
<dbReference type="SMART" id="SM00062">
    <property type="entry name" value="PBPb"/>
    <property type="match status" value="1"/>
</dbReference>
<dbReference type="PANTHER" id="PTHR35936">
    <property type="entry name" value="MEMBRANE-BOUND LYTIC MUREIN TRANSGLYCOSYLASE F"/>
    <property type="match status" value="1"/>
</dbReference>
<dbReference type="EMBL" id="SORE01000005">
    <property type="protein sequence ID" value="TDY52258.1"/>
    <property type="molecule type" value="Genomic_DNA"/>
</dbReference>
<organism evidence="4 5">
    <name type="scientific">Paraburkholderia rhizosphaerae</name>
    <dbReference type="NCBI Taxonomy" id="480658"/>
    <lineage>
        <taxon>Bacteria</taxon>
        <taxon>Pseudomonadati</taxon>
        <taxon>Pseudomonadota</taxon>
        <taxon>Betaproteobacteria</taxon>
        <taxon>Burkholderiales</taxon>
        <taxon>Burkholderiaceae</taxon>
        <taxon>Paraburkholderia</taxon>
    </lineage>
</organism>
<comment type="caution">
    <text evidence="4">The sequence shown here is derived from an EMBL/GenBank/DDBJ whole genome shotgun (WGS) entry which is preliminary data.</text>
</comment>
<reference evidence="4 5" key="1">
    <citation type="submission" date="2019-03" db="EMBL/GenBank/DDBJ databases">
        <title>Genomic Encyclopedia of Type Strains, Phase III (KMG-III): the genomes of soil and plant-associated and newly described type strains.</title>
        <authorList>
            <person name="Whitman W."/>
        </authorList>
    </citation>
    <scope>NUCLEOTIDE SEQUENCE [LARGE SCALE GENOMIC DNA]</scope>
    <source>
        <strain evidence="4 5">LMG 29544</strain>
    </source>
</reference>
<dbReference type="NCBIfam" id="TIGR03871">
    <property type="entry name" value="ABC_peri_MoxJ_2"/>
    <property type="match status" value="1"/>
</dbReference>